<gene>
    <name evidence="1" type="ORF">NPIL_667031</name>
</gene>
<comment type="caution">
    <text evidence="1">The sequence shown here is derived from an EMBL/GenBank/DDBJ whole genome shotgun (WGS) entry which is preliminary data.</text>
</comment>
<organism evidence="1 2">
    <name type="scientific">Nephila pilipes</name>
    <name type="common">Giant wood spider</name>
    <name type="synonym">Nephila maculata</name>
    <dbReference type="NCBI Taxonomy" id="299642"/>
    <lineage>
        <taxon>Eukaryota</taxon>
        <taxon>Metazoa</taxon>
        <taxon>Ecdysozoa</taxon>
        <taxon>Arthropoda</taxon>
        <taxon>Chelicerata</taxon>
        <taxon>Arachnida</taxon>
        <taxon>Araneae</taxon>
        <taxon>Araneomorphae</taxon>
        <taxon>Entelegynae</taxon>
        <taxon>Araneoidea</taxon>
        <taxon>Nephilidae</taxon>
        <taxon>Nephila</taxon>
    </lineage>
</organism>
<reference evidence="1" key="1">
    <citation type="submission" date="2020-08" db="EMBL/GenBank/DDBJ databases">
        <title>Multicomponent nature underlies the extraordinary mechanical properties of spider dragline silk.</title>
        <authorList>
            <person name="Kono N."/>
            <person name="Nakamura H."/>
            <person name="Mori M."/>
            <person name="Yoshida Y."/>
            <person name="Ohtoshi R."/>
            <person name="Malay A.D."/>
            <person name="Moran D.A.P."/>
            <person name="Tomita M."/>
            <person name="Numata K."/>
            <person name="Arakawa K."/>
        </authorList>
    </citation>
    <scope>NUCLEOTIDE SEQUENCE</scope>
</reference>
<evidence type="ECO:0000313" key="2">
    <source>
        <dbReference type="Proteomes" id="UP000887013"/>
    </source>
</evidence>
<evidence type="ECO:0000313" key="1">
    <source>
        <dbReference type="EMBL" id="GFT62112.1"/>
    </source>
</evidence>
<sequence>MGRVILSTNLLWEKTLTLFSEAPRLVRNGDFIYHKSLNERKEDSKIPQHCMIITLKNKSNSPQTMYHQLTETELKYFLEKSIRTSETENDTPTAICSFAALKF</sequence>
<dbReference type="EMBL" id="BMAW01114518">
    <property type="protein sequence ID" value="GFT62112.1"/>
    <property type="molecule type" value="Genomic_DNA"/>
</dbReference>
<protein>
    <submittedName>
        <fullName evidence="1">Uncharacterized protein</fullName>
    </submittedName>
</protein>
<dbReference type="Proteomes" id="UP000887013">
    <property type="component" value="Unassembled WGS sequence"/>
</dbReference>
<proteinExistence type="predicted"/>
<keyword evidence="2" id="KW-1185">Reference proteome</keyword>
<accession>A0A8X6TZA7</accession>
<name>A0A8X6TZA7_NEPPI</name>
<dbReference type="AlphaFoldDB" id="A0A8X6TZA7"/>